<dbReference type="OrthoDB" id="6079369at2759"/>
<keyword evidence="2" id="KW-0732">Signal</keyword>
<keyword evidence="5" id="KW-1185">Reference proteome</keyword>
<organism evidence="4 5">
    <name type="scientific">Mytilus edulis</name>
    <name type="common">Blue mussel</name>
    <dbReference type="NCBI Taxonomy" id="6550"/>
    <lineage>
        <taxon>Eukaryota</taxon>
        <taxon>Metazoa</taxon>
        <taxon>Spiralia</taxon>
        <taxon>Lophotrochozoa</taxon>
        <taxon>Mollusca</taxon>
        <taxon>Bivalvia</taxon>
        <taxon>Autobranchia</taxon>
        <taxon>Pteriomorphia</taxon>
        <taxon>Mytilida</taxon>
        <taxon>Mytiloidea</taxon>
        <taxon>Mytilidae</taxon>
        <taxon>Mytilinae</taxon>
        <taxon>Mytilus</taxon>
    </lineage>
</organism>
<evidence type="ECO:0000256" key="1">
    <source>
        <dbReference type="SAM" id="Coils"/>
    </source>
</evidence>
<feature type="signal peptide" evidence="2">
    <location>
        <begin position="1"/>
        <end position="17"/>
    </location>
</feature>
<dbReference type="PANTHER" id="PTHR22803">
    <property type="entry name" value="MANNOSE, PHOSPHOLIPASE, LECTIN RECEPTOR RELATED"/>
    <property type="match status" value="1"/>
</dbReference>
<evidence type="ECO:0000256" key="2">
    <source>
        <dbReference type="SAM" id="SignalP"/>
    </source>
</evidence>
<evidence type="ECO:0000313" key="4">
    <source>
        <dbReference type="EMBL" id="CAG2247838.1"/>
    </source>
</evidence>
<dbReference type="Pfam" id="PF00059">
    <property type="entry name" value="Lectin_C"/>
    <property type="match status" value="1"/>
</dbReference>
<dbReference type="SMART" id="SM00034">
    <property type="entry name" value="CLECT"/>
    <property type="match status" value="1"/>
</dbReference>
<dbReference type="InterPro" id="IPR016186">
    <property type="entry name" value="C-type_lectin-like/link_sf"/>
</dbReference>
<dbReference type="SUPFAM" id="SSF56436">
    <property type="entry name" value="C-type lectin-like"/>
    <property type="match status" value="1"/>
</dbReference>
<dbReference type="InterPro" id="IPR050111">
    <property type="entry name" value="C-type_lectin/snaclec_domain"/>
</dbReference>
<dbReference type="Proteomes" id="UP000683360">
    <property type="component" value="Unassembled WGS sequence"/>
</dbReference>
<dbReference type="CDD" id="cd00037">
    <property type="entry name" value="CLECT"/>
    <property type="match status" value="1"/>
</dbReference>
<accession>A0A8S3UZ10</accession>
<proteinExistence type="predicted"/>
<name>A0A8S3UZ10_MYTED</name>
<dbReference type="PROSITE" id="PS50041">
    <property type="entry name" value="C_TYPE_LECTIN_2"/>
    <property type="match status" value="1"/>
</dbReference>
<sequence>MMLQVKFACLLFTFVRAIDEQYTEPCINDNEEALITSMRQTMLALNEQMQVLETNLKKKSTNGIRPVYCPSGWKHYSGHCYYFNGDNMSWTSAKTVCNNKGGHLVKIDDSSESLWIIEVMKGSGLKSTWIGANDISREDSWAWESDRSKLTFTNWNKNQPDNGYGAEDCAHIYMYIAQDISVKGFKYRN</sequence>
<keyword evidence="1" id="KW-0175">Coiled coil</keyword>
<feature type="domain" description="C-type lectin" evidence="3">
    <location>
        <begin position="76"/>
        <end position="173"/>
    </location>
</feature>
<gene>
    <name evidence="4" type="ORF">MEDL_59710</name>
</gene>
<protein>
    <recommendedName>
        <fullName evidence="3">C-type lectin domain-containing protein</fullName>
    </recommendedName>
</protein>
<reference evidence="4" key="1">
    <citation type="submission" date="2021-03" db="EMBL/GenBank/DDBJ databases">
        <authorList>
            <person name="Bekaert M."/>
        </authorList>
    </citation>
    <scope>NUCLEOTIDE SEQUENCE</scope>
</reference>
<feature type="coiled-coil region" evidence="1">
    <location>
        <begin position="35"/>
        <end position="62"/>
    </location>
</feature>
<evidence type="ECO:0000313" key="5">
    <source>
        <dbReference type="Proteomes" id="UP000683360"/>
    </source>
</evidence>
<dbReference type="EMBL" id="CAJPWZ010002915">
    <property type="protein sequence ID" value="CAG2247838.1"/>
    <property type="molecule type" value="Genomic_DNA"/>
</dbReference>
<dbReference type="InterPro" id="IPR016187">
    <property type="entry name" value="CTDL_fold"/>
</dbReference>
<evidence type="ECO:0000259" key="3">
    <source>
        <dbReference type="PROSITE" id="PS50041"/>
    </source>
</evidence>
<comment type="caution">
    <text evidence="4">The sequence shown here is derived from an EMBL/GenBank/DDBJ whole genome shotgun (WGS) entry which is preliminary data.</text>
</comment>
<feature type="chain" id="PRO_5035837324" description="C-type lectin domain-containing protein" evidence="2">
    <location>
        <begin position="18"/>
        <end position="189"/>
    </location>
</feature>
<dbReference type="Gene3D" id="3.10.100.10">
    <property type="entry name" value="Mannose-Binding Protein A, subunit A"/>
    <property type="match status" value="1"/>
</dbReference>
<dbReference type="AlphaFoldDB" id="A0A8S3UZ10"/>
<dbReference type="InterPro" id="IPR001304">
    <property type="entry name" value="C-type_lectin-like"/>
</dbReference>